<dbReference type="GO" id="GO:0008233">
    <property type="term" value="F:peptidase activity"/>
    <property type="evidence" value="ECO:0007669"/>
    <property type="project" value="UniProtKB-KW"/>
</dbReference>
<dbReference type="Pfam" id="PF09721">
    <property type="entry name" value="Exosortase_EpsH"/>
    <property type="match status" value="1"/>
</dbReference>
<feature type="transmembrane region" description="Helical" evidence="8">
    <location>
        <begin position="106"/>
        <end position="123"/>
    </location>
</feature>
<dbReference type="GO" id="GO:0006508">
    <property type="term" value="P:proteolysis"/>
    <property type="evidence" value="ECO:0007669"/>
    <property type="project" value="UniProtKB-KW"/>
</dbReference>
<feature type="transmembrane region" description="Helical" evidence="8">
    <location>
        <begin position="218"/>
        <end position="237"/>
    </location>
</feature>
<evidence type="ECO:0000256" key="5">
    <source>
        <dbReference type="ARBA" id="ARBA00022801"/>
    </source>
</evidence>
<evidence type="ECO:0000313" key="11">
    <source>
        <dbReference type="Proteomes" id="UP000021315"/>
    </source>
</evidence>
<feature type="transmembrane region" description="Helical" evidence="8">
    <location>
        <begin position="284"/>
        <end position="302"/>
    </location>
</feature>
<comment type="subcellular location">
    <subcellularLocation>
        <location evidence="1">Cell membrane</location>
        <topology evidence="1">Multi-pass membrane protein</topology>
    </subcellularLocation>
</comment>
<gene>
    <name evidence="10" type="ORF">AW06_000667</name>
</gene>
<organism evidence="10 11">
    <name type="scientific">Candidatus Accumulibacter cognatus</name>
    <dbReference type="NCBI Taxonomy" id="2954383"/>
    <lineage>
        <taxon>Bacteria</taxon>
        <taxon>Pseudomonadati</taxon>
        <taxon>Pseudomonadota</taxon>
        <taxon>Betaproteobacteria</taxon>
        <taxon>Candidatus Accumulibacter</taxon>
    </lineage>
</organism>
<evidence type="ECO:0000313" key="10">
    <source>
        <dbReference type="EMBL" id="KFB77995.1"/>
    </source>
</evidence>
<dbReference type="InterPro" id="IPR019127">
    <property type="entry name" value="Exosortase"/>
</dbReference>
<evidence type="ECO:0000256" key="6">
    <source>
        <dbReference type="ARBA" id="ARBA00022989"/>
    </source>
</evidence>
<sequence>MAISVGADHLELSTGDPNQVSVGNKFMNQAPSPIALAPHPGWRVALPAVLLTLTAILVVFRETALTMVDVWMRSGTYAHGFIVPPISVWLIWRMREKVAVLAPRHWYPAVLLLAAAGCAWLLGEVATVNVVPQFALIFMLVFAALAVLGPVVARSIAFPLLFLFFAVPFGDFTQPKLMEWTAKFTVLGLRLTGVPVYSDGLNLVIPSGSWSVVEACSGVRYLIASVTVGTLFAYLTYHTLRRRLIFVMVSILVPIVANWGRAYMIVMIGHLSGNTLAVGVDHLIYGWVFFGFVIMVMFWIGARWREDELPGSAKVLATTAGSGTDSAIWRAACTTVLVAAIWPIANWQVERGTSPPLDQLASLGPIIGWQRVPQGQGLPNWQPRFQNYSASTQATFENDGHVAGLFLGYYRNQDQQHKMVTSMNVLVTSDDPVWSKVSGGTSEIAIDQQALKVRTALLRAHSSSARLAVWQWYWINGHWTASDVLAKVYTTVSRLTGSGDDSAVIVLYALQHQAGEAEATLDAFARAAGPVIAAALQQSKAAR</sequence>
<evidence type="ECO:0000256" key="4">
    <source>
        <dbReference type="ARBA" id="ARBA00022692"/>
    </source>
</evidence>
<accession>A0A080MC12</accession>
<feature type="transmembrane region" description="Helical" evidence="8">
    <location>
        <begin position="76"/>
        <end position="94"/>
    </location>
</feature>
<comment type="caution">
    <text evidence="10">The sequence shown here is derived from an EMBL/GenBank/DDBJ whole genome shotgun (WGS) entry which is preliminary data.</text>
</comment>
<keyword evidence="3" id="KW-0645">Protease</keyword>
<evidence type="ECO:0000259" key="9">
    <source>
        <dbReference type="Pfam" id="PF11984"/>
    </source>
</evidence>
<dbReference type="Proteomes" id="UP000021315">
    <property type="component" value="Unassembled WGS sequence"/>
</dbReference>
<dbReference type="InterPro" id="IPR026392">
    <property type="entry name" value="Exo/Archaeosortase_dom"/>
</dbReference>
<evidence type="ECO:0000256" key="7">
    <source>
        <dbReference type="ARBA" id="ARBA00023136"/>
    </source>
</evidence>
<dbReference type="GO" id="GO:0005886">
    <property type="term" value="C:plasma membrane"/>
    <property type="evidence" value="ECO:0007669"/>
    <property type="project" value="UniProtKB-SubCell"/>
</dbReference>
<reference evidence="10" key="1">
    <citation type="submission" date="2014-02" db="EMBL/GenBank/DDBJ databases">
        <title>Expanding our view of genomic diversity in Candidatus Accumulibacter clades.</title>
        <authorList>
            <person name="Skennerton C.T."/>
            <person name="Barr J.J."/>
            <person name="Slater F.R."/>
            <person name="Bond P.L."/>
            <person name="Tyson G.W."/>
        </authorList>
    </citation>
    <scope>NUCLEOTIDE SEQUENCE [LARGE SCALE GENOMIC DNA]</scope>
</reference>
<dbReference type="InterPro" id="IPR014263">
    <property type="entry name" value="Methanolan_biosynth_EpsI"/>
</dbReference>
<dbReference type="NCBIfam" id="TIGR02602">
    <property type="entry name" value="8TM_EpsH"/>
    <property type="match status" value="1"/>
</dbReference>
<keyword evidence="11" id="KW-1185">Reference proteome</keyword>
<feature type="transmembrane region" description="Helical" evidence="8">
    <location>
        <begin position="135"/>
        <end position="168"/>
    </location>
</feature>
<keyword evidence="5" id="KW-0378">Hydrolase</keyword>
<keyword evidence="7 8" id="KW-0472">Membrane</keyword>
<feature type="domain" description="Methanolan biosynthesis EpsI" evidence="9">
    <location>
        <begin position="335"/>
        <end position="533"/>
    </location>
</feature>
<keyword evidence="6 8" id="KW-1133">Transmembrane helix</keyword>
<keyword evidence="4 8" id="KW-0812">Transmembrane</keyword>
<dbReference type="EMBL" id="JDST02000012">
    <property type="protein sequence ID" value="KFB77995.1"/>
    <property type="molecule type" value="Genomic_DNA"/>
</dbReference>
<dbReference type="Pfam" id="PF11984">
    <property type="entry name" value="DUF3485"/>
    <property type="match status" value="1"/>
</dbReference>
<evidence type="ECO:0000256" key="2">
    <source>
        <dbReference type="ARBA" id="ARBA00022475"/>
    </source>
</evidence>
<feature type="transmembrane region" description="Helical" evidence="8">
    <location>
        <begin position="244"/>
        <end position="264"/>
    </location>
</feature>
<dbReference type="NCBIfam" id="TIGR03109">
    <property type="entry name" value="exosort_XrtA"/>
    <property type="match status" value="1"/>
</dbReference>
<feature type="transmembrane region" description="Helical" evidence="8">
    <location>
        <begin position="44"/>
        <end position="64"/>
    </location>
</feature>
<evidence type="ECO:0000256" key="8">
    <source>
        <dbReference type="SAM" id="Phobius"/>
    </source>
</evidence>
<dbReference type="InterPro" id="IPR013426">
    <property type="entry name" value="EpsH-like"/>
</dbReference>
<evidence type="ECO:0000256" key="3">
    <source>
        <dbReference type="ARBA" id="ARBA00022670"/>
    </source>
</evidence>
<proteinExistence type="predicted"/>
<dbReference type="AlphaFoldDB" id="A0A080MC12"/>
<keyword evidence="2" id="KW-1003">Cell membrane</keyword>
<name>A0A080MC12_9PROT</name>
<dbReference type="NCBIfam" id="TIGR02914">
    <property type="entry name" value="EpsI_fam"/>
    <property type="match status" value="1"/>
</dbReference>
<dbReference type="NCBIfam" id="TIGR04178">
    <property type="entry name" value="exo_archaeo"/>
    <property type="match status" value="1"/>
</dbReference>
<dbReference type="InterPro" id="IPR017540">
    <property type="entry name" value="Exosortase-1"/>
</dbReference>
<dbReference type="STRING" id="1453999.AW06_000667"/>
<evidence type="ECO:0000256" key="1">
    <source>
        <dbReference type="ARBA" id="ARBA00004651"/>
    </source>
</evidence>
<protein>
    <submittedName>
        <fullName evidence="10">Exosortase A</fullName>
    </submittedName>
</protein>